<gene>
    <name evidence="1" type="ORF">FRX48_08919</name>
</gene>
<sequence>MAVPKTHPANVQKINDILIQACDGAADTAIKKLWYYWLVTESYEEVQKLTKNPDRFDCLATEAPVKENTLLHLGKDLKTLAKDLWDASDDAWLNRVYFPVMDKQTKEDGSLLLCHVEDDGTVDSLRAWTRHSLLYLRGMEAGSGTWDELKHSWEFHKEQDDEDVID</sequence>
<protein>
    <submittedName>
        <fullName evidence="1">Uncharacterized protein</fullName>
    </submittedName>
</protein>
<name>A0A5M8PDK1_9LECA</name>
<dbReference type="OrthoDB" id="5301876at2759"/>
<dbReference type="Proteomes" id="UP000324767">
    <property type="component" value="Unassembled WGS sequence"/>
</dbReference>
<organism evidence="1 2">
    <name type="scientific">Lasallia pustulata</name>
    <dbReference type="NCBI Taxonomy" id="136370"/>
    <lineage>
        <taxon>Eukaryota</taxon>
        <taxon>Fungi</taxon>
        <taxon>Dikarya</taxon>
        <taxon>Ascomycota</taxon>
        <taxon>Pezizomycotina</taxon>
        <taxon>Lecanoromycetes</taxon>
        <taxon>OSLEUM clade</taxon>
        <taxon>Umbilicariomycetidae</taxon>
        <taxon>Umbilicariales</taxon>
        <taxon>Umbilicariaceae</taxon>
        <taxon>Lasallia</taxon>
    </lineage>
</organism>
<evidence type="ECO:0000313" key="1">
    <source>
        <dbReference type="EMBL" id="KAA6407371.1"/>
    </source>
</evidence>
<accession>A0A5M8PDK1</accession>
<dbReference type="AlphaFoldDB" id="A0A5M8PDK1"/>
<comment type="caution">
    <text evidence="1">The sequence shown here is derived from an EMBL/GenBank/DDBJ whole genome shotgun (WGS) entry which is preliminary data.</text>
</comment>
<reference evidence="1 2" key="1">
    <citation type="submission" date="2019-09" db="EMBL/GenBank/DDBJ databases">
        <title>The hologenome of the rock-dwelling lichen Lasallia pustulata.</title>
        <authorList>
            <person name="Greshake Tzovaras B."/>
            <person name="Segers F."/>
            <person name="Bicker A."/>
            <person name="Dal Grande F."/>
            <person name="Otte J."/>
            <person name="Hankeln T."/>
            <person name="Schmitt I."/>
            <person name="Ebersberger I."/>
        </authorList>
    </citation>
    <scope>NUCLEOTIDE SEQUENCE [LARGE SCALE GENOMIC DNA]</scope>
    <source>
        <strain evidence="1">A1-1</strain>
    </source>
</reference>
<dbReference type="EMBL" id="VXIT01000018">
    <property type="protein sequence ID" value="KAA6407371.1"/>
    <property type="molecule type" value="Genomic_DNA"/>
</dbReference>
<proteinExistence type="predicted"/>
<evidence type="ECO:0000313" key="2">
    <source>
        <dbReference type="Proteomes" id="UP000324767"/>
    </source>
</evidence>